<evidence type="ECO:0000259" key="2">
    <source>
        <dbReference type="Pfam" id="PF20172"/>
    </source>
</evidence>
<dbReference type="Pfam" id="PF20172">
    <property type="entry name" value="DUF6538"/>
    <property type="match status" value="1"/>
</dbReference>
<dbReference type="OrthoDB" id="9784724at2"/>
<evidence type="ECO:0000256" key="1">
    <source>
        <dbReference type="SAM" id="MobiDB-lite"/>
    </source>
</evidence>
<organism evidence="3 4">
    <name type="scientific">Nitrincola tibetensis</name>
    <dbReference type="NCBI Taxonomy" id="2219697"/>
    <lineage>
        <taxon>Bacteria</taxon>
        <taxon>Pseudomonadati</taxon>
        <taxon>Pseudomonadota</taxon>
        <taxon>Gammaproteobacteria</taxon>
        <taxon>Oceanospirillales</taxon>
        <taxon>Oceanospirillaceae</taxon>
        <taxon>Nitrincola</taxon>
    </lineage>
</organism>
<accession>A0A364NS92</accession>
<dbReference type="InterPro" id="IPR046668">
    <property type="entry name" value="DUF6538"/>
</dbReference>
<name>A0A364NS92_9GAMM</name>
<proteinExistence type="predicted"/>
<evidence type="ECO:0000313" key="4">
    <source>
        <dbReference type="Proteomes" id="UP000250744"/>
    </source>
</evidence>
<feature type="region of interest" description="Disordered" evidence="1">
    <location>
        <begin position="211"/>
        <end position="240"/>
    </location>
</feature>
<keyword evidence="4" id="KW-1185">Reference proteome</keyword>
<reference evidence="3 4" key="1">
    <citation type="submission" date="2018-06" db="EMBL/GenBank/DDBJ databases">
        <title>Nitrincola tibetense sp. nov., isolated from Lake XuguoCo on Tibetan Plateau.</title>
        <authorList>
            <person name="Xing P."/>
        </authorList>
    </citation>
    <scope>NUCLEOTIDE SEQUENCE [LARGE SCALE GENOMIC DNA]</scope>
    <source>
        <strain evidence="4">xg18</strain>
    </source>
</reference>
<feature type="compositionally biased region" description="Polar residues" evidence="1">
    <location>
        <begin position="222"/>
        <end position="240"/>
    </location>
</feature>
<feature type="domain" description="DUF6538" evidence="2">
    <location>
        <begin position="7"/>
        <end position="57"/>
    </location>
</feature>
<dbReference type="Proteomes" id="UP000250744">
    <property type="component" value="Unassembled WGS sequence"/>
</dbReference>
<protein>
    <recommendedName>
        <fullName evidence="2">DUF6538 domain-containing protein</fullName>
    </recommendedName>
</protein>
<dbReference type="RefSeq" id="WP_112156807.1">
    <property type="nucleotide sequence ID" value="NZ_QKRX01000001.1"/>
</dbReference>
<evidence type="ECO:0000313" key="3">
    <source>
        <dbReference type="EMBL" id="RAU19747.1"/>
    </source>
</evidence>
<sequence>MPTSIRHTYRKPSGIFYLRVVLPKGFRDIFPSVGREIRLSLNTRHHAEAKMRLYQFVNNVNFSIDLFLTSYYNKQLCRFSIFKKDILNRYNINLNNITIFSGDEPCDWHAVTKRDFYMIMEQIRYVHPDGSVISFLSKNWENNINGLKALREHEMGLYPVTHPLPTKKDSFKFNDASSHDVIDTGFTAWHQDSYVPDLPDDVWDYLITHQQPSSNDEKQSDSEIANTNVQLDESITSHVI</sequence>
<dbReference type="EMBL" id="QKRX01000001">
    <property type="protein sequence ID" value="RAU19747.1"/>
    <property type="molecule type" value="Genomic_DNA"/>
</dbReference>
<dbReference type="AlphaFoldDB" id="A0A364NS92"/>
<comment type="caution">
    <text evidence="3">The sequence shown here is derived from an EMBL/GenBank/DDBJ whole genome shotgun (WGS) entry which is preliminary data.</text>
</comment>
<gene>
    <name evidence="3" type="ORF">DN062_01295</name>
</gene>